<dbReference type="AlphaFoldDB" id="A0A9X6B4F5"/>
<dbReference type="EMBL" id="MUAU01000157">
    <property type="protein sequence ID" value="OOR71915.1"/>
    <property type="molecule type" value="Genomic_DNA"/>
</dbReference>
<gene>
    <name evidence="2" type="ORF">BLX06_27875</name>
</gene>
<evidence type="ECO:0000313" key="2">
    <source>
        <dbReference type="EMBL" id="OOR71915.1"/>
    </source>
</evidence>
<sequence length="72" mass="8686">MHFEWKNYVVDNPHETFNTMYIQKSMKKYFVENLSRQVLNIKAEKIDSVKKILVGILIIFLECILYLHQNPK</sequence>
<organism evidence="2 3">
    <name type="scientific">Bacillus cereus</name>
    <dbReference type="NCBI Taxonomy" id="1396"/>
    <lineage>
        <taxon>Bacteria</taxon>
        <taxon>Bacillati</taxon>
        <taxon>Bacillota</taxon>
        <taxon>Bacilli</taxon>
        <taxon>Bacillales</taxon>
        <taxon>Bacillaceae</taxon>
        <taxon>Bacillus</taxon>
        <taxon>Bacillus cereus group</taxon>
    </lineage>
</organism>
<keyword evidence="1" id="KW-1133">Transmembrane helix</keyword>
<reference evidence="2 3" key="1">
    <citation type="submission" date="2017-01" db="EMBL/GenBank/DDBJ databases">
        <title>Bacillus cereus isolates.</title>
        <authorList>
            <person name="Beno S.M."/>
        </authorList>
    </citation>
    <scope>NUCLEOTIDE SEQUENCE [LARGE SCALE GENOMIC DNA]</scope>
    <source>
        <strain evidence="2 3">FSL K6-1030</strain>
    </source>
</reference>
<evidence type="ECO:0000313" key="3">
    <source>
        <dbReference type="Proteomes" id="UP000190641"/>
    </source>
</evidence>
<comment type="caution">
    <text evidence="2">The sequence shown here is derived from an EMBL/GenBank/DDBJ whole genome shotgun (WGS) entry which is preliminary data.</text>
</comment>
<dbReference type="Proteomes" id="UP000190641">
    <property type="component" value="Unassembled WGS sequence"/>
</dbReference>
<keyword evidence="1" id="KW-0472">Membrane</keyword>
<proteinExistence type="predicted"/>
<evidence type="ECO:0000256" key="1">
    <source>
        <dbReference type="SAM" id="Phobius"/>
    </source>
</evidence>
<name>A0A9X6B4F5_BACCE</name>
<accession>A0A9X6B4F5</accession>
<keyword evidence="1" id="KW-0812">Transmembrane</keyword>
<feature type="transmembrane region" description="Helical" evidence="1">
    <location>
        <begin position="52"/>
        <end position="69"/>
    </location>
</feature>
<protein>
    <submittedName>
        <fullName evidence="2">Uncharacterized protein</fullName>
    </submittedName>
</protein>